<evidence type="ECO:0000256" key="7">
    <source>
        <dbReference type="ARBA" id="ARBA00022927"/>
    </source>
</evidence>
<dbReference type="CDD" id="cd20070">
    <property type="entry name" value="5TM_YidC_Alb3"/>
    <property type="match status" value="1"/>
</dbReference>
<dbReference type="GO" id="GO:0015031">
    <property type="term" value="P:protein transport"/>
    <property type="evidence" value="ECO:0007669"/>
    <property type="project" value="UniProtKB-KW"/>
</dbReference>
<keyword evidence="6 16" id="KW-0812">Transmembrane</keyword>
<keyword evidence="7" id="KW-0653">Protein transport</keyword>
<evidence type="ECO:0000313" key="20">
    <source>
        <dbReference type="EMBL" id="RDI74087.1"/>
    </source>
</evidence>
<evidence type="ECO:0000256" key="17">
    <source>
        <dbReference type="SAM" id="MobiDB-lite"/>
    </source>
</evidence>
<organism evidence="20 21">
    <name type="scientific">Gaiella occulta</name>
    <dbReference type="NCBI Taxonomy" id="1002870"/>
    <lineage>
        <taxon>Bacteria</taxon>
        <taxon>Bacillati</taxon>
        <taxon>Actinomycetota</taxon>
        <taxon>Thermoleophilia</taxon>
        <taxon>Gaiellales</taxon>
        <taxon>Gaiellaceae</taxon>
        <taxon>Gaiella</taxon>
    </lineage>
</organism>
<feature type="transmembrane region" description="Helical" evidence="18">
    <location>
        <begin position="32"/>
        <end position="52"/>
    </location>
</feature>
<evidence type="ECO:0000256" key="5">
    <source>
        <dbReference type="ARBA" id="ARBA00022475"/>
    </source>
</evidence>
<dbReference type="PANTHER" id="PTHR12428:SF65">
    <property type="entry name" value="CYTOCHROME C OXIDASE ASSEMBLY PROTEIN COX18, MITOCHONDRIAL"/>
    <property type="match status" value="1"/>
</dbReference>
<evidence type="ECO:0000256" key="1">
    <source>
        <dbReference type="ARBA" id="ARBA00004651"/>
    </source>
</evidence>
<comment type="subcellular location">
    <subcellularLocation>
        <location evidence="1">Cell membrane</location>
        <topology evidence="1">Multi-pass membrane protein</topology>
    </subcellularLocation>
    <subcellularLocation>
        <location evidence="16">Membrane</location>
        <topology evidence="16">Multi-pass membrane protein</topology>
    </subcellularLocation>
</comment>
<dbReference type="PRINTS" id="PR00701">
    <property type="entry name" value="60KDINNERMP"/>
</dbReference>
<sequence>MRLLAITSPLRPLENALQDVLVWLHQTVGFSWAWSIIALTVIVRVLLVPITVRQIHSMQNLQAHAPEMKAIQQKWKHDKQRQNEELMKFYRENKINPAASCLPIVLQIPIFISLFYVLRQFDERVLPTYGGSVDWLGLVNITDPVKHGWGPLLLVIYVASQLSSSYFMSTTMQGAQRVLLMALPIVFVPFLISFPSGLMLYWLTTNLWTTGQGLVTRRLMPKPSPPEKRTSRAPAKDDPAPAASGGADGKEQPGRAVTAAGRRVAGPPRRVKRKRGGPRR</sequence>
<feature type="region of interest" description="Disordered" evidence="17">
    <location>
        <begin position="217"/>
        <end position="280"/>
    </location>
</feature>
<reference evidence="20 21" key="1">
    <citation type="submission" date="2018-07" db="EMBL/GenBank/DDBJ databases">
        <title>High-quality-draft genome sequence of Gaiella occulta.</title>
        <authorList>
            <person name="Severino R."/>
            <person name="Froufe H.J.C."/>
            <person name="Rainey F.A."/>
            <person name="Barroso C."/>
            <person name="Albuquerque L."/>
            <person name="Lobo-Da-Cunha A."/>
            <person name="Da Costa M.S."/>
            <person name="Egas C."/>
        </authorList>
    </citation>
    <scope>NUCLEOTIDE SEQUENCE [LARGE SCALE GENOMIC DNA]</scope>
    <source>
        <strain evidence="20 21">F2-233</strain>
    </source>
</reference>
<evidence type="ECO:0000256" key="18">
    <source>
        <dbReference type="SAM" id="Phobius"/>
    </source>
</evidence>
<accession>A0A7M2YX72</accession>
<evidence type="ECO:0000256" key="16">
    <source>
        <dbReference type="RuleBase" id="RU003945"/>
    </source>
</evidence>
<keyword evidence="9 18" id="KW-0472">Membrane</keyword>
<keyword evidence="4" id="KW-0813">Transport</keyword>
<evidence type="ECO:0000256" key="6">
    <source>
        <dbReference type="ARBA" id="ARBA00022692"/>
    </source>
</evidence>
<dbReference type="Proteomes" id="UP000254134">
    <property type="component" value="Unassembled WGS sequence"/>
</dbReference>
<evidence type="ECO:0000256" key="11">
    <source>
        <dbReference type="ARBA" id="ARBA00025034"/>
    </source>
</evidence>
<name>A0A7M2YX72_9ACTN</name>
<dbReference type="AlphaFoldDB" id="A0A7M2YX72"/>
<evidence type="ECO:0000256" key="4">
    <source>
        <dbReference type="ARBA" id="ARBA00022448"/>
    </source>
</evidence>
<comment type="function">
    <text evidence="11">Required for the insertion and/or proper folding and/or complex formation of integral membrane proteins into the membrane. Involved in integration of membrane proteins that insert both dependently and independently of the Sec translocase complex, as well as at least some lipoproteins. Aids folding of multispanning membrane proteins.</text>
</comment>
<evidence type="ECO:0000256" key="8">
    <source>
        <dbReference type="ARBA" id="ARBA00022989"/>
    </source>
</evidence>
<feature type="transmembrane region" description="Helical" evidence="18">
    <location>
        <begin position="97"/>
        <end position="118"/>
    </location>
</feature>
<protein>
    <recommendedName>
        <fullName evidence="3">Membrane protein insertase YidC</fullName>
    </recommendedName>
    <alternativeName>
        <fullName evidence="15">Foldase YidC</fullName>
    </alternativeName>
    <alternativeName>
        <fullName evidence="14">Membrane integrase YidC</fullName>
    </alternativeName>
    <alternativeName>
        <fullName evidence="13">Membrane protein YidC</fullName>
    </alternativeName>
</protein>
<dbReference type="InterPro" id="IPR001708">
    <property type="entry name" value="YidC/ALB3/OXA1/COX18"/>
</dbReference>
<evidence type="ECO:0000256" key="10">
    <source>
        <dbReference type="ARBA" id="ARBA00023186"/>
    </source>
</evidence>
<dbReference type="NCBIfam" id="TIGR03592">
    <property type="entry name" value="yidC_oxa1_cterm"/>
    <property type="match status" value="1"/>
</dbReference>
<evidence type="ECO:0000256" key="3">
    <source>
        <dbReference type="ARBA" id="ARBA00015325"/>
    </source>
</evidence>
<keyword evidence="5" id="KW-1003">Cell membrane</keyword>
<evidence type="ECO:0000313" key="21">
    <source>
        <dbReference type="Proteomes" id="UP000254134"/>
    </source>
</evidence>
<feature type="transmembrane region" description="Helical" evidence="18">
    <location>
        <begin position="179"/>
        <end position="203"/>
    </location>
</feature>
<feature type="compositionally biased region" description="Basic residues" evidence="17">
    <location>
        <begin position="269"/>
        <end position="280"/>
    </location>
</feature>
<gene>
    <name evidence="20" type="ORF">Gocc_2184</name>
</gene>
<evidence type="ECO:0000256" key="15">
    <source>
        <dbReference type="ARBA" id="ARBA00033342"/>
    </source>
</evidence>
<dbReference type="Pfam" id="PF02096">
    <property type="entry name" value="60KD_IMP"/>
    <property type="match status" value="1"/>
</dbReference>
<feature type="domain" description="Membrane insertase YidC/Oxa/ALB C-terminal" evidence="19">
    <location>
        <begin position="32"/>
        <end position="217"/>
    </location>
</feature>
<dbReference type="EMBL" id="QQZY01000005">
    <property type="protein sequence ID" value="RDI74087.1"/>
    <property type="molecule type" value="Genomic_DNA"/>
</dbReference>
<dbReference type="InterPro" id="IPR028055">
    <property type="entry name" value="YidC/Oxa/ALB_C"/>
</dbReference>
<feature type="compositionally biased region" description="Basic and acidic residues" evidence="17">
    <location>
        <begin position="225"/>
        <end position="239"/>
    </location>
</feature>
<comment type="subunit">
    <text evidence="12">Interacts with the Sec translocase complex via SecD. Specifically interacts with transmembrane segments of nascent integral membrane proteins during membrane integration.</text>
</comment>
<evidence type="ECO:0000256" key="14">
    <source>
        <dbReference type="ARBA" id="ARBA00033245"/>
    </source>
</evidence>
<proteinExistence type="inferred from homology"/>
<evidence type="ECO:0000256" key="9">
    <source>
        <dbReference type="ARBA" id="ARBA00023136"/>
    </source>
</evidence>
<dbReference type="InterPro" id="IPR047196">
    <property type="entry name" value="YidC_ALB_C"/>
</dbReference>
<dbReference type="GO" id="GO:0051205">
    <property type="term" value="P:protein insertion into membrane"/>
    <property type="evidence" value="ECO:0007669"/>
    <property type="project" value="TreeGrafter"/>
</dbReference>
<feature type="compositionally biased region" description="Low complexity" evidence="17">
    <location>
        <begin position="254"/>
        <end position="268"/>
    </location>
</feature>
<comment type="caution">
    <text evidence="20">The sequence shown here is derived from an EMBL/GenBank/DDBJ whole genome shotgun (WGS) entry which is preliminary data.</text>
</comment>
<evidence type="ECO:0000259" key="19">
    <source>
        <dbReference type="Pfam" id="PF02096"/>
    </source>
</evidence>
<comment type="similarity">
    <text evidence="2">Belongs to the OXA1/ALB3/YidC family. Type 1 subfamily.</text>
</comment>
<keyword evidence="10" id="KW-0143">Chaperone</keyword>
<evidence type="ECO:0000256" key="2">
    <source>
        <dbReference type="ARBA" id="ARBA00010527"/>
    </source>
</evidence>
<evidence type="ECO:0000256" key="13">
    <source>
        <dbReference type="ARBA" id="ARBA00031538"/>
    </source>
</evidence>
<dbReference type="GO" id="GO:0005886">
    <property type="term" value="C:plasma membrane"/>
    <property type="evidence" value="ECO:0007669"/>
    <property type="project" value="UniProtKB-SubCell"/>
</dbReference>
<reference evidence="21" key="2">
    <citation type="journal article" date="2019" name="MicrobiologyOpen">
        <title>High-quality draft genome sequence of Gaiella occulta isolated from a 150 meter deep mineral water borehole and comparison with the genome sequences of other deep-branching lineages of the phylum Actinobacteria.</title>
        <authorList>
            <person name="Severino R."/>
            <person name="Froufe H.J.C."/>
            <person name="Barroso C."/>
            <person name="Albuquerque L."/>
            <person name="Lobo-da-Cunha A."/>
            <person name="da Costa M.S."/>
            <person name="Egas C."/>
        </authorList>
    </citation>
    <scope>NUCLEOTIDE SEQUENCE [LARGE SCALE GENOMIC DNA]</scope>
    <source>
        <strain evidence="21">F2-233</strain>
    </source>
</reference>
<keyword evidence="21" id="KW-1185">Reference proteome</keyword>
<dbReference type="RefSeq" id="WP_181813593.1">
    <property type="nucleotide sequence ID" value="NZ_QQZY01000005.1"/>
</dbReference>
<dbReference type="PANTHER" id="PTHR12428">
    <property type="entry name" value="OXA1"/>
    <property type="match status" value="1"/>
</dbReference>
<evidence type="ECO:0000256" key="12">
    <source>
        <dbReference type="ARBA" id="ARBA00026028"/>
    </source>
</evidence>
<dbReference type="GO" id="GO:0032977">
    <property type="term" value="F:membrane insertase activity"/>
    <property type="evidence" value="ECO:0007669"/>
    <property type="project" value="InterPro"/>
</dbReference>
<feature type="transmembrane region" description="Helical" evidence="18">
    <location>
        <begin position="148"/>
        <end position="167"/>
    </location>
</feature>
<keyword evidence="8 18" id="KW-1133">Transmembrane helix</keyword>